<accession>A0A290SA82</accession>
<evidence type="ECO:0000313" key="1">
    <source>
        <dbReference type="EMBL" id="ATC88595.1"/>
    </source>
</evidence>
<name>A0A290SA82_9GAMM</name>
<reference evidence="1 2" key="1">
    <citation type="journal article" date="2012" name="J. Bacteriol.">
        <title>Genome sequences of type strains of seven species of the marine bacterium Pseudoalteromonas.</title>
        <authorList>
            <person name="Xie B.B."/>
            <person name="Shu Y.L."/>
            <person name="Qin Q.L."/>
            <person name="Rong J.C."/>
            <person name="Zhang X.Y."/>
            <person name="Chen X.L."/>
            <person name="Shi M."/>
            <person name="He H.L."/>
            <person name="Zhou B.C."/>
            <person name="Zhang Y.Z."/>
        </authorList>
    </citation>
    <scope>NUCLEOTIDE SEQUENCE [LARGE SCALE GENOMIC DNA]</scope>
    <source>
        <strain evidence="1 2">A 37-1-2</strain>
    </source>
</reference>
<dbReference type="Proteomes" id="UP000016505">
    <property type="component" value="Chromosome II"/>
</dbReference>
<sequence>MNISVYYSNGKVNYNKGSEMKKPPLGIAFLQGQENLIDGDDLKENLDKIRQKIADLSNVKNVHFLLGAGASSGAIPTMKEMVASIDSRLLLPPPPPPTFPTIPPPIPSSTILPTPFVATTHLQALFNKIKCSTKDNLEDILGVLYSRRAYLEGSGDKLSGDYYETLPLIKIIESEMFKQINIDFNTGKSQETLALYNDFYQKITLRNKDLSRVNVFTTNNDLFNEKALDYSNINYNNGFGGGLDRVFNPARFNYTFSRKIDAEVQKYEPLDNMVYLYKLHGSISWRESKNNSFFQIQEVATKHDEDVPNDNILIYPTPLKQNKSLGSPYSDLIREFQKKLLQPHSVIFVIGYSFSDEHLNNIIYQALASNSSISVVVFGDYGDKEIFKVNDRRIYKIFGNVANDKIHYFKYIVDNFLPDLEEFEDINLLKKFMNNLADEKNKAKGSK</sequence>
<dbReference type="KEGG" id="part:PARC_b0386"/>
<protein>
    <submittedName>
        <fullName evidence="1">Uncharacterized protein</fullName>
    </submittedName>
</protein>
<proteinExistence type="predicted"/>
<evidence type="ECO:0000313" key="2">
    <source>
        <dbReference type="Proteomes" id="UP000016505"/>
    </source>
</evidence>
<organism evidence="1 2">
    <name type="scientific">Pseudoalteromonas arctica A 37-1-2</name>
    <dbReference type="NCBI Taxonomy" id="1117313"/>
    <lineage>
        <taxon>Bacteria</taxon>
        <taxon>Pseudomonadati</taxon>
        <taxon>Pseudomonadota</taxon>
        <taxon>Gammaproteobacteria</taxon>
        <taxon>Alteromonadales</taxon>
        <taxon>Pseudoalteromonadaceae</taxon>
        <taxon>Pseudoalteromonas</taxon>
    </lineage>
</organism>
<gene>
    <name evidence="1" type="ORF">PARC_b0386</name>
</gene>
<dbReference type="Pfam" id="PF13289">
    <property type="entry name" value="SIR2_2"/>
    <property type="match status" value="1"/>
</dbReference>
<dbReference type="AlphaFoldDB" id="A0A290SA82"/>
<dbReference type="RefSeq" id="WP_238142580.1">
    <property type="nucleotide sequence ID" value="NZ_CP011026.1"/>
</dbReference>
<dbReference type="EMBL" id="CP011026">
    <property type="protein sequence ID" value="ATC88595.1"/>
    <property type="molecule type" value="Genomic_DNA"/>
</dbReference>